<proteinExistence type="predicted"/>
<dbReference type="PANTHER" id="PTHR35803">
    <property type="entry name" value="GLUCAN 1,4-ALPHA-GLUCOSIDASE SUSB-RELATED"/>
    <property type="match status" value="1"/>
</dbReference>
<evidence type="ECO:0000259" key="3">
    <source>
        <dbReference type="Pfam" id="PF14508"/>
    </source>
</evidence>
<keyword evidence="6" id="KW-1185">Reference proteome</keyword>
<dbReference type="Gene3D" id="3.20.20.70">
    <property type="entry name" value="Aldolase class I"/>
    <property type="match status" value="1"/>
</dbReference>
<feature type="domain" description="Glycosyl-hydrolase 97 catalytic" evidence="2">
    <location>
        <begin position="299"/>
        <end position="491"/>
    </location>
</feature>
<dbReference type="EMBL" id="JALHAT010000061">
    <property type="protein sequence ID" value="MCJ1962767.1"/>
    <property type="molecule type" value="Genomic_DNA"/>
</dbReference>
<dbReference type="SUPFAM" id="SSF51445">
    <property type="entry name" value="(Trans)glycosidases"/>
    <property type="match status" value="1"/>
</dbReference>
<dbReference type="Proteomes" id="UP001162802">
    <property type="component" value="Unassembled WGS sequence"/>
</dbReference>
<dbReference type="InterPro" id="IPR014718">
    <property type="entry name" value="GH-type_carb-bd"/>
</dbReference>
<dbReference type="InterPro" id="IPR029486">
    <property type="entry name" value="GH97_N"/>
</dbReference>
<dbReference type="InterPro" id="IPR029483">
    <property type="entry name" value="GH97_C"/>
</dbReference>
<comment type="caution">
    <text evidence="5">The sequence shown here is derived from an EMBL/GenBank/DDBJ whole genome shotgun (WGS) entry which is preliminary data.</text>
</comment>
<accession>A0ABT0AHV5</accession>
<evidence type="ECO:0000313" key="5">
    <source>
        <dbReference type="EMBL" id="MCJ1962767.1"/>
    </source>
</evidence>
<dbReference type="PANTHER" id="PTHR35803:SF1">
    <property type="entry name" value="GLUCAN 1,4-ALPHA-GLUCOSIDASE SUSB"/>
    <property type="match status" value="1"/>
</dbReference>
<feature type="chain" id="PRO_5045680334" evidence="1">
    <location>
        <begin position="25"/>
        <end position="688"/>
    </location>
</feature>
<dbReference type="Pfam" id="PF10566">
    <property type="entry name" value="Glyco_hydro_97"/>
    <property type="match status" value="1"/>
</dbReference>
<gene>
    <name evidence="5" type="ORF">MTR65_18950</name>
</gene>
<organism evidence="5 6">
    <name type="scientific">Novosphingobium mangrovi</name>
    <name type="common">ex Hu et al. 2023</name>
    <dbReference type="NCBI Taxonomy" id="2930094"/>
    <lineage>
        <taxon>Bacteria</taxon>
        <taxon>Pseudomonadati</taxon>
        <taxon>Pseudomonadota</taxon>
        <taxon>Alphaproteobacteria</taxon>
        <taxon>Sphingomonadales</taxon>
        <taxon>Sphingomonadaceae</taxon>
        <taxon>Novosphingobium</taxon>
    </lineage>
</organism>
<reference evidence="5" key="1">
    <citation type="submission" date="2022-03" db="EMBL/GenBank/DDBJ databases">
        <title>Identification of a novel bacterium isolated from mangrove sediments.</title>
        <authorList>
            <person name="Pan X."/>
        </authorList>
    </citation>
    <scope>NUCLEOTIDE SEQUENCE</scope>
    <source>
        <strain evidence="5">B2637</strain>
    </source>
</reference>
<keyword evidence="5" id="KW-0378">Hydrolase</keyword>
<dbReference type="InterPro" id="IPR017853">
    <property type="entry name" value="GH"/>
</dbReference>
<feature type="signal peptide" evidence="1">
    <location>
        <begin position="1"/>
        <end position="24"/>
    </location>
</feature>
<feature type="domain" description="Glycosyl-hydrolase 97 N-terminal" evidence="3">
    <location>
        <begin position="33"/>
        <end position="281"/>
    </location>
</feature>
<sequence length="688" mass="76104">MKPLRLLAAAGLVLATFHGTGASASEPMEVSASSPDGSLVLRVRIDNDARPEWTLSRKGKLLVAPSRLGFILADALPMVRGFSIAGSEKAQGEETWEQPWGERRFVHDRHNEVLVRFVQAQEDGARRMNVRFRLFNDGIGFRYELPEQPALKTMRIAEEATGFTIAPKGEAWWIAGGEWNRYEQVYQHTAIDAVSTAHTPITMKLEDGTHLSFHEAALVDYAGYRLRRADGQTFRTELAPSANGPAVVRDLPFATPWRTIRIAEDAAGLVENDLELNLNEPNKLGDVSWFEPGRYIGIWWGMIRGDWTWGEGPRHGATTARTKAYIDFAADNGFRGVLVEGWDEGWNGNWLGHGQDFSFTKAVPDFDLDAVTSYARSKGVRLIGHHETGGNIANYEAQLDDAMALYERLGVDVVKTGYVTDAGGIIADTDRYGEAPGAVRTAWHDGQRMANHYLDVVKVAAKHHVAVNTHEPIKDTGLRRTWPNWVSREGARGMEYNAWGAYANGPDHEPTLVYTRMLSGPMDFTPGILSLTGAEGVPLASTLAKQLGLYVTLYSPIQMAADFIEELEKHPREMDFISSVPTDWAESHLLAGEVGDYAVFARKDRKSARWFVGGVNDATPRTVRVSFDFLAPGTNYTATIWKDGEGATYLDGTRHFIAYDTQTVTRGDSLDMWMAPGGGMAVRLEPSS</sequence>
<dbReference type="RefSeq" id="WP_243802956.1">
    <property type="nucleotide sequence ID" value="NZ_JALHAT010000061.1"/>
</dbReference>
<dbReference type="GO" id="GO:0016787">
    <property type="term" value="F:hydrolase activity"/>
    <property type="evidence" value="ECO:0007669"/>
    <property type="project" value="UniProtKB-KW"/>
</dbReference>
<dbReference type="InterPro" id="IPR013785">
    <property type="entry name" value="Aldolase_TIM"/>
</dbReference>
<dbReference type="Pfam" id="PF14509">
    <property type="entry name" value="GH97_C"/>
    <property type="match status" value="1"/>
</dbReference>
<evidence type="ECO:0000259" key="4">
    <source>
        <dbReference type="Pfam" id="PF14509"/>
    </source>
</evidence>
<keyword evidence="1" id="KW-0732">Signal</keyword>
<dbReference type="InterPro" id="IPR019563">
    <property type="entry name" value="GH97_catalytic"/>
</dbReference>
<dbReference type="Pfam" id="PF14508">
    <property type="entry name" value="GH97_N"/>
    <property type="match status" value="1"/>
</dbReference>
<dbReference type="Gene3D" id="2.70.98.10">
    <property type="match status" value="1"/>
</dbReference>
<name>A0ABT0AHV5_9SPHN</name>
<evidence type="ECO:0000256" key="1">
    <source>
        <dbReference type="SAM" id="SignalP"/>
    </source>
</evidence>
<evidence type="ECO:0000313" key="6">
    <source>
        <dbReference type="Proteomes" id="UP001162802"/>
    </source>
</evidence>
<evidence type="ECO:0000259" key="2">
    <source>
        <dbReference type="Pfam" id="PF10566"/>
    </source>
</evidence>
<protein>
    <submittedName>
        <fullName evidence="5">Glycoside hydrolase family 97 protein</fullName>
    </submittedName>
</protein>
<feature type="domain" description="Glycosyl-hydrolase 97 C-terminal oligomerisation" evidence="4">
    <location>
        <begin position="583"/>
        <end position="684"/>
    </location>
</feature>
<dbReference type="InterPro" id="IPR052720">
    <property type="entry name" value="Glycosyl_hydrolase_97"/>
</dbReference>